<dbReference type="InterPro" id="IPR053863">
    <property type="entry name" value="Glyoxy/Ble-like_N"/>
</dbReference>
<dbReference type="EMBL" id="BAABBP010000033">
    <property type="protein sequence ID" value="GAA4003177.1"/>
    <property type="molecule type" value="Genomic_DNA"/>
</dbReference>
<dbReference type="Pfam" id="PF22677">
    <property type="entry name" value="Ble-like_N"/>
    <property type="match status" value="1"/>
</dbReference>
<comment type="caution">
    <text evidence="2">The sequence shown here is derived from an EMBL/GenBank/DDBJ whole genome shotgun (WGS) entry which is preliminary data.</text>
</comment>
<dbReference type="Gene3D" id="3.10.180.10">
    <property type="entry name" value="2,3-Dihydroxybiphenyl 1,2-Dioxygenase, domain 1"/>
    <property type="match status" value="1"/>
</dbReference>
<evidence type="ECO:0000313" key="2">
    <source>
        <dbReference type="EMBL" id="GAA4003177.1"/>
    </source>
</evidence>
<accession>A0ABP7RWP6</accession>
<protein>
    <submittedName>
        <fullName evidence="2">VOC family protein</fullName>
    </submittedName>
</protein>
<dbReference type="PANTHER" id="PTHR33993:SF2">
    <property type="entry name" value="VOC DOMAIN-CONTAINING PROTEIN"/>
    <property type="match status" value="1"/>
</dbReference>
<dbReference type="PANTHER" id="PTHR33993">
    <property type="entry name" value="GLYOXALASE-RELATED"/>
    <property type="match status" value="1"/>
</dbReference>
<dbReference type="InterPro" id="IPR029068">
    <property type="entry name" value="Glyas_Bleomycin-R_OHBP_Dase"/>
</dbReference>
<dbReference type="Proteomes" id="UP001501627">
    <property type="component" value="Unassembled WGS sequence"/>
</dbReference>
<proteinExistence type="predicted"/>
<keyword evidence="3" id="KW-1185">Reference proteome</keyword>
<dbReference type="RefSeq" id="WP_103045840.1">
    <property type="nucleotide sequence ID" value="NZ_BAABBP010000033.1"/>
</dbReference>
<dbReference type="PROSITE" id="PS51819">
    <property type="entry name" value="VOC"/>
    <property type="match status" value="1"/>
</dbReference>
<feature type="domain" description="VOC" evidence="1">
    <location>
        <begin position="5"/>
        <end position="127"/>
    </location>
</feature>
<dbReference type="SUPFAM" id="SSF54593">
    <property type="entry name" value="Glyoxalase/Bleomycin resistance protein/Dihydroxybiphenyl dioxygenase"/>
    <property type="match status" value="1"/>
</dbReference>
<gene>
    <name evidence="2" type="ORF">GCM10022279_28870</name>
</gene>
<dbReference type="InterPro" id="IPR037523">
    <property type="entry name" value="VOC_core"/>
</dbReference>
<organism evidence="2 3">
    <name type="scientific">Comamonas faecalis</name>
    <dbReference type="NCBI Taxonomy" id="1387849"/>
    <lineage>
        <taxon>Bacteria</taxon>
        <taxon>Pseudomonadati</taxon>
        <taxon>Pseudomonadota</taxon>
        <taxon>Betaproteobacteria</taxon>
        <taxon>Burkholderiales</taxon>
        <taxon>Comamonadaceae</taxon>
        <taxon>Comamonas</taxon>
    </lineage>
</organism>
<dbReference type="CDD" id="cd07247">
    <property type="entry name" value="SgaA_N_like"/>
    <property type="match status" value="1"/>
</dbReference>
<evidence type="ECO:0000259" key="1">
    <source>
        <dbReference type="PROSITE" id="PS51819"/>
    </source>
</evidence>
<reference evidence="3" key="1">
    <citation type="journal article" date="2019" name="Int. J. Syst. Evol. Microbiol.">
        <title>The Global Catalogue of Microorganisms (GCM) 10K type strain sequencing project: providing services to taxonomists for standard genome sequencing and annotation.</title>
        <authorList>
            <consortium name="The Broad Institute Genomics Platform"/>
            <consortium name="The Broad Institute Genome Sequencing Center for Infectious Disease"/>
            <person name="Wu L."/>
            <person name="Ma J."/>
        </authorList>
    </citation>
    <scope>NUCLEOTIDE SEQUENCE [LARGE SCALE GENOMIC DNA]</scope>
    <source>
        <strain evidence="3">JCM 17561</strain>
    </source>
</reference>
<evidence type="ECO:0000313" key="3">
    <source>
        <dbReference type="Proteomes" id="UP001501627"/>
    </source>
</evidence>
<name>A0ABP7RWP6_9BURK</name>
<dbReference type="InterPro" id="IPR052164">
    <property type="entry name" value="Anthracycline_SecMetBiosynth"/>
</dbReference>
<sequence>MKSNPVVWFEIYVQDLARARRFYETVFQCRLEPMAALAGDSSAMQMLSFPNDMEAGGSGGMLVKMAGAPSGGGGTLVYFACDDCAAEQGRVAGAGGQVHKPKSSIGQYGFIALVSDTEANMIGLHSMQ</sequence>